<proteinExistence type="predicted"/>
<comment type="caution">
    <text evidence="2">The sequence shown here is derived from an EMBL/GenBank/DDBJ whole genome shotgun (WGS) entry which is preliminary data.</text>
</comment>
<keyword evidence="3" id="KW-1185">Reference proteome</keyword>
<protein>
    <submittedName>
        <fullName evidence="2">Uncharacterized protein</fullName>
    </submittedName>
</protein>
<dbReference type="EMBL" id="JBBNAG010000010">
    <property type="protein sequence ID" value="KAK9101161.1"/>
    <property type="molecule type" value="Genomic_DNA"/>
</dbReference>
<dbReference type="AlphaFoldDB" id="A0AAP0HYE6"/>
<evidence type="ECO:0000256" key="1">
    <source>
        <dbReference type="SAM" id="MobiDB-lite"/>
    </source>
</evidence>
<reference evidence="2 3" key="1">
    <citation type="submission" date="2024-01" db="EMBL/GenBank/DDBJ databases">
        <title>Genome assemblies of Stephania.</title>
        <authorList>
            <person name="Yang L."/>
        </authorList>
    </citation>
    <scope>NUCLEOTIDE SEQUENCE [LARGE SCALE GENOMIC DNA]</scope>
    <source>
        <strain evidence="2">JXDWG</strain>
        <tissue evidence="2">Leaf</tissue>
    </source>
</reference>
<evidence type="ECO:0000313" key="3">
    <source>
        <dbReference type="Proteomes" id="UP001419268"/>
    </source>
</evidence>
<gene>
    <name evidence="2" type="ORF">Scep_024591</name>
</gene>
<accession>A0AAP0HYE6</accession>
<feature type="region of interest" description="Disordered" evidence="1">
    <location>
        <begin position="103"/>
        <end position="126"/>
    </location>
</feature>
<name>A0AAP0HYE6_9MAGN</name>
<evidence type="ECO:0000313" key="2">
    <source>
        <dbReference type="EMBL" id="KAK9101161.1"/>
    </source>
</evidence>
<organism evidence="2 3">
    <name type="scientific">Stephania cephalantha</name>
    <dbReference type="NCBI Taxonomy" id="152367"/>
    <lineage>
        <taxon>Eukaryota</taxon>
        <taxon>Viridiplantae</taxon>
        <taxon>Streptophyta</taxon>
        <taxon>Embryophyta</taxon>
        <taxon>Tracheophyta</taxon>
        <taxon>Spermatophyta</taxon>
        <taxon>Magnoliopsida</taxon>
        <taxon>Ranunculales</taxon>
        <taxon>Menispermaceae</taxon>
        <taxon>Menispermoideae</taxon>
        <taxon>Cissampelideae</taxon>
        <taxon>Stephania</taxon>
    </lineage>
</organism>
<sequence length="143" mass="15179">MDGDRLDLVTVAANLSLTRTRLWSLLRNGGSTARAVAVLRGPLRCLDQFFNLKEASSHCAKALDIHKAQLGDNSVEVAMTGVSLVSSIRASFYVDRSNVQAGGNPGAQTEKVLCPSSNDQAGRHSRTERFVIGDGGVHGVGET</sequence>
<dbReference type="Proteomes" id="UP001419268">
    <property type="component" value="Unassembled WGS sequence"/>
</dbReference>